<dbReference type="InterPro" id="IPR036942">
    <property type="entry name" value="Beta-barrel_TonB_sf"/>
</dbReference>
<gene>
    <name evidence="14" type="ORF">ISP19_16150</name>
</gene>
<feature type="compositionally biased region" description="Low complexity" evidence="10">
    <location>
        <begin position="30"/>
        <end position="59"/>
    </location>
</feature>
<evidence type="ECO:0000256" key="1">
    <source>
        <dbReference type="ARBA" id="ARBA00004571"/>
    </source>
</evidence>
<feature type="domain" description="TonB-dependent receptor plug" evidence="13">
    <location>
        <begin position="79"/>
        <end position="196"/>
    </location>
</feature>
<keyword evidence="3 8" id="KW-1134">Transmembrane beta strand</keyword>
<dbReference type="SUPFAM" id="SSF56935">
    <property type="entry name" value="Porins"/>
    <property type="match status" value="1"/>
</dbReference>
<dbReference type="InterPro" id="IPR037066">
    <property type="entry name" value="Plug_dom_sf"/>
</dbReference>
<keyword evidence="6 8" id="KW-0472">Membrane</keyword>
<dbReference type="RefSeq" id="WP_204683455.1">
    <property type="nucleotide sequence ID" value="NZ_BSNR01000007.1"/>
</dbReference>
<dbReference type="EMBL" id="JADIKE010000038">
    <property type="protein sequence ID" value="MBM7126909.1"/>
    <property type="molecule type" value="Genomic_DNA"/>
</dbReference>
<dbReference type="PANTHER" id="PTHR47234">
    <property type="match status" value="1"/>
</dbReference>
<evidence type="ECO:0000259" key="12">
    <source>
        <dbReference type="Pfam" id="PF00593"/>
    </source>
</evidence>
<comment type="subcellular location">
    <subcellularLocation>
        <location evidence="1 8">Cell outer membrane</location>
        <topology evidence="1 8">Multi-pass membrane protein</topology>
    </subcellularLocation>
</comment>
<evidence type="ECO:0000256" key="3">
    <source>
        <dbReference type="ARBA" id="ARBA00022452"/>
    </source>
</evidence>
<evidence type="ECO:0000256" key="11">
    <source>
        <dbReference type="SAM" id="SignalP"/>
    </source>
</evidence>
<dbReference type="Proteomes" id="UP001430149">
    <property type="component" value="Unassembled WGS sequence"/>
</dbReference>
<evidence type="ECO:0000256" key="4">
    <source>
        <dbReference type="ARBA" id="ARBA00022692"/>
    </source>
</evidence>
<dbReference type="InterPro" id="IPR039426">
    <property type="entry name" value="TonB-dep_rcpt-like"/>
</dbReference>
<organism evidence="14 15">
    <name type="scientific">Dyella flava</name>
    <dbReference type="NCBI Taxonomy" id="1920170"/>
    <lineage>
        <taxon>Bacteria</taxon>
        <taxon>Pseudomonadati</taxon>
        <taxon>Pseudomonadota</taxon>
        <taxon>Gammaproteobacteria</taxon>
        <taxon>Lysobacterales</taxon>
        <taxon>Rhodanobacteraceae</taxon>
        <taxon>Dyella</taxon>
    </lineage>
</organism>
<protein>
    <submittedName>
        <fullName evidence="14">TonB-dependent receptor</fullName>
    </submittedName>
</protein>
<dbReference type="Gene3D" id="2.170.130.10">
    <property type="entry name" value="TonB-dependent receptor, plug domain"/>
    <property type="match status" value="1"/>
</dbReference>
<accession>A0ABS2K6X9</accession>
<evidence type="ECO:0000313" key="14">
    <source>
        <dbReference type="EMBL" id="MBM7126909.1"/>
    </source>
</evidence>
<name>A0ABS2K6X9_9GAMM</name>
<dbReference type="PROSITE" id="PS52016">
    <property type="entry name" value="TONB_DEPENDENT_REC_3"/>
    <property type="match status" value="1"/>
</dbReference>
<keyword evidence="7 8" id="KW-0998">Cell outer membrane</keyword>
<evidence type="ECO:0000256" key="5">
    <source>
        <dbReference type="ARBA" id="ARBA00023077"/>
    </source>
</evidence>
<keyword evidence="2 8" id="KW-0813">Transport</keyword>
<dbReference type="InterPro" id="IPR000531">
    <property type="entry name" value="Beta-barrel_TonB"/>
</dbReference>
<evidence type="ECO:0000256" key="7">
    <source>
        <dbReference type="ARBA" id="ARBA00023237"/>
    </source>
</evidence>
<dbReference type="Pfam" id="PF07715">
    <property type="entry name" value="Plug"/>
    <property type="match status" value="1"/>
</dbReference>
<keyword evidence="4 8" id="KW-0812">Transmembrane</keyword>
<evidence type="ECO:0000256" key="9">
    <source>
        <dbReference type="RuleBase" id="RU003357"/>
    </source>
</evidence>
<evidence type="ECO:0000313" key="15">
    <source>
        <dbReference type="Proteomes" id="UP001430149"/>
    </source>
</evidence>
<dbReference type="Pfam" id="PF00593">
    <property type="entry name" value="TonB_dep_Rec_b-barrel"/>
    <property type="match status" value="1"/>
</dbReference>
<feature type="signal peptide" evidence="11">
    <location>
        <begin position="1"/>
        <end position="24"/>
    </location>
</feature>
<feature type="region of interest" description="Disordered" evidence="10">
    <location>
        <begin position="30"/>
        <end position="60"/>
    </location>
</feature>
<evidence type="ECO:0000256" key="10">
    <source>
        <dbReference type="SAM" id="MobiDB-lite"/>
    </source>
</evidence>
<keyword evidence="14" id="KW-0675">Receptor</keyword>
<comment type="similarity">
    <text evidence="8 9">Belongs to the TonB-dependent receptor family.</text>
</comment>
<keyword evidence="15" id="KW-1185">Reference proteome</keyword>
<feature type="chain" id="PRO_5045560297" evidence="11">
    <location>
        <begin position="25"/>
        <end position="954"/>
    </location>
</feature>
<evidence type="ECO:0000256" key="8">
    <source>
        <dbReference type="PROSITE-ProRule" id="PRU01360"/>
    </source>
</evidence>
<feature type="domain" description="TonB-dependent receptor-like beta-barrel" evidence="12">
    <location>
        <begin position="421"/>
        <end position="912"/>
    </location>
</feature>
<dbReference type="PANTHER" id="PTHR47234:SF1">
    <property type="entry name" value="TONB-DEPENDENT RECEPTOR"/>
    <property type="match status" value="1"/>
</dbReference>
<evidence type="ECO:0000259" key="13">
    <source>
        <dbReference type="Pfam" id="PF07715"/>
    </source>
</evidence>
<keyword evidence="11" id="KW-0732">Signal</keyword>
<evidence type="ECO:0000256" key="2">
    <source>
        <dbReference type="ARBA" id="ARBA00022448"/>
    </source>
</evidence>
<dbReference type="Gene3D" id="2.40.170.20">
    <property type="entry name" value="TonB-dependent receptor, beta-barrel domain"/>
    <property type="match status" value="1"/>
</dbReference>
<reference evidence="14" key="1">
    <citation type="submission" date="2020-10" db="EMBL/GenBank/DDBJ databases">
        <title>Phylogeny of dyella-like bacteria.</title>
        <authorList>
            <person name="Fu J."/>
        </authorList>
    </citation>
    <scope>NUCLEOTIDE SEQUENCE</scope>
    <source>
        <strain evidence="14">DHOC52</strain>
    </source>
</reference>
<keyword evidence="5 9" id="KW-0798">TonB box</keyword>
<comment type="caution">
    <text evidence="14">The sequence shown here is derived from an EMBL/GenBank/DDBJ whole genome shotgun (WGS) entry which is preliminary data.</text>
</comment>
<evidence type="ECO:0000256" key="6">
    <source>
        <dbReference type="ARBA" id="ARBA00023136"/>
    </source>
</evidence>
<sequence length="954" mass="103366">MLKTPIAAAVLAALSLGFVANVYADTTPVNTTSVTSQSSSQDTTQSTGPDSSSTSSTDQQVKKLDQVVVSGSLINNAQIQTATPTYTITADEIKARGFNSVTEVLQNAVQATGSVQGPQQSGGFTQGAQTVSLYGLSPEFTLLLIDGKPITNFGQLYNGQSNFNNISNIPISLIDHIDVMPGGGSSIYGSSAIAGVVNIVTKQHMDGGEITVRTGTYDGGGGANQRITAGYGHDFGKLNVLTAFEFDNSSPLWGYQRHLTDGSLGDPAGATPELVTGVLNYGNVNTFNGVQQGWITPPANCGGSSGLFGGSTVLTNAGPNAAPGQYCGSTKVNGYTTLINQSRSYDGMLKLRYDVNDNVRLYSDILLDWQQQKYTQGAQYIFWEPLNQGIYVQDQYGNIVTPVHIFAPEEMPGGYPDQLNNQDDLMYQADIGANGQFGNSGWDWDVYYLRSGDRTTTSDPVRMAAAVDNYFLTHVMTPTGQTNAYGMGIYNINYNALYQPISPAAFASFNQDIAGFSNTWVNDTRATISNSSLFSLPGGDAGIAALIEGGNEAWFDPVNPLIANGDVWGLTAGSGGGTRQHGASAFEFNAPILKELTLDLSGRYDYYKTDGGTNNKFTYKIGLEYRPFDTWLLRGNYSTAFRAPDMSALFLGPSGFFETLPDPYQCALAHATNCGAQQFQYQFTGNLLSNPKLQPTTASSWTAGTVWSPINNLSLSVDYLHIDITNEVVQQDIPTLLALDSQCLLGQLPTNSLECQQAISQVQRNGAGIITNVNTYFVNLAAEKTDSITAEAKYTFPNTYVGQFSVQVDYNDMLKHSYQLTPGSAPINDLTNSFYSSEFKDIATTSVSWNLHNKWSSTLYWHRDSPSPNYIGMYQGINAPGAGRVGIWSTFNYSLTYTPVPNLDLSLLINNLFNKMPPSDPTYTAYPYYNPQNYNVYGREYMLQASFRFGGKTN</sequence>
<dbReference type="InterPro" id="IPR012910">
    <property type="entry name" value="Plug_dom"/>
</dbReference>
<proteinExistence type="inferred from homology"/>